<reference evidence="2" key="2">
    <citation type="journal article" date="2021" name="World Allergy Organ. J.">
        <title>Chromosome-level assembly of Dermatophagoides farinae genome and transcriptome reveals two novel allergens Der f 37 and Der f 39.</title>
        <authorList>
            <person name="Chen J."/>
            <person name="Cai Z."/>
            <person name="Fan D."/>
            <person name="Hu J."/>
            <person name="Hou Y."/>
            <person name="He Y."/>
            <person name="Zhang Z."/>
            <person name="Zhao Z."/>
            <person name="Gao P."/>
            <person name="Hu W."/>
            <person name="Sun J."/>
            <person name="Li J."/>
            <person name="Ji K."/>
        </authorList>
    </citation>
    <scope>NUCLEOTIDE SEQUENCE</scope>
    <source>
        <strain evidence="2">JKM2019</strain>
    </source>
</reference>
<accession>A0A9D4P7U8</accession>
<evidence type="ECO:0000256" key="1">
    <source>
        <dbReference type="SAM" id="Phobius"/>
    </source>
</evidence>
<reference evidence="2" key="1">
    <citation type="submission" date="2020-06" db="EMBL/GenBank/DDBJ databases">
        <authorList>
            <person name="Ji K."/>
            <person name="Li J."/>
        </authorList>
    </citation>
    <scope>NUCLEOTIDE SEQUENCE</scope>
    <source>
        <strain evidence="2">JKM2019</strain>
        <tissue evidence="2">Whole body</tissue>
    </source>
</reference>
<gene>
    <name evidence="2" type="ORF">HUG17_1336</name>
</gene>
<protein>
    <submittedName>
        <fullName evidence="2">Uncharacterized protein</fullName>
    </submittedName>
</protein>
<feature type="transmembrane region" description="Helical" evidence="1">
    <location>
        <begin position="80"/>
        <end position="103"/>
    </location>
</feature>
<organism evidence="2">
    <name type="scientific">Dermatophagoides farinae</name>
    <name type="common">American house dust mite</name>
    <dbReference type="NCBI Taxonomy" id="6954"/>
    <lineage>
        <taxon>Eukaryota</taxon>
        <taxon>Metazoa</taxon>
        <taxon>Ecdysozoa</taxon>
        <taxon>Arthropoda</taxon>
        <taxon>Chelicerata</taxon>
        <taxon>Arachnida</taxon>
        <taxon>Acari</taxon>
        <taxon>Acariformes</taxon>
        <taxon>Sarcoptiformes</taxon>
        <taxon>Astigmata</taxon>
        <taxon>Psoroptidia</taxon>
        <taxon>Analgoidea</taxon>
        <taxon>Pyroglyphidae</taxon>
        <taxon>Dermatophagoidinae</taxon>
        <taxon>Dermatophagoides</taxon>
    </lineage>
</organism>
<keyword evidence="1" id="KW-0472">Membrane</keyword>
<feature type="transmembrane region" description="Helical" evidence="1">
    <location>
        <begin position="150"/>
        <end position="169"/>
    </location>
</feature>
<keyword evidence="1" id="KW-1133">Transmembrane helix</keyword>
<feature type="transmembrane region" description="Helical" evidence="1">
    <location>
        <begin position="115"/>
        <end position="138"/>
    </location>
</feature>
<dbReference type="OrthoDB" id="6514319at2759"/>
<comment type="caution">
    <text evidence="2">The sequence shown here is derived from an EMBL/GenBank/DDBJ whole genome shotgun (WGS) entry which is preliminary data.</text>
</comment>
<dbReference type="Proteomes" id="UP000828236">
    <property type="component" value="Unassembled WGS sequence"/>
</dbReference>
<keyword evidence="1" id="KW-0812">Transmembrane</keyword>
<sequence>MCKAFEDETNGCCDDPDDECIGQNGCCCCCYYCLNSECCCGDGQHKCMKCPPECCIKLWNCCNPIQCFTYSNMITLCRSLFLLLHTLLVATSIFGLIWSNVYFNYFDHIFTGTILGGHLVTLSAGGLLFGLSGLYATIKHHRRLLYTHTIINWSLFILRGFTWLLSMLHEYHIDPLLYGLAPIEFSLALLSTMLLRDALIYY</sequence>
<name>A0A9D4P7U8_DERFA</name>
<proteinExistence type="predicted"/>
<evidence type="ECO:0000313" key="2">
    <source>
        <dbReference type="EMBL" id="KAH7645798.1"/>
    </source>
</evidence>
<dbReference type="EMBL" id="SDOV01000001">
    <property type="protein sequence ID" value="KAH7645798.1"/>
    <property type="molecule type" value="Genomic_DNA"/>
</dbReference>
<dbReference type="AlphaFoldDB" id="A0A9D4P7U8"/>
<feature type="transmembrane region" description="Helical" evidence="1">
    <location>
        <begin position="175"/>
        <end position="195"/>
    </location>
</feature>